<organism evidence="3">
    <name type="scientific">hydrothermal vent metagenome</name>
    <dbReference type="NCBI Taxonomy" id="652676"/>
    <lineage>
        <taxon>unclassified sequences</taxon>
        <taxon>metagenomes</taxon>
        <taxon>ecological metagenomes</taxon>
    </lineage>
</organism>
<keyword evidence="1" id="KW-1133">Transmembrane helix</keyword>
<dbReference type="AlphaFoldDB" id="A0A3B0UTY7"/>
<keyword evidence="1" id="KW-0472">Membrane</keyword>
<dbReference type="Pfam" id="PF13548">
    <property type="entry name" value="DUF4126"/>
    <property type="match status" value="1"/>
</dbReference>
<name>A0A3B0UTY7_9ZZZZ</name>
<feature type="transmembrane region" description="Helical" evidence="1">
    <location>
        <begin position="82"/>
        <end position="99"/>
    </location>
</feature>
<protein>
    <recommendedName>
        <fullName evidence="2">DUF4126 domain-containing protein</fullName>
    </recommendedName>
</protein>
<evidence type="ECO:0000259" key="2">
    <source>
        <dbReference type="Pfam" id="PF13548"/>
    </source>
</evidence>
<keyword evidence="1" id="KW-0812">Transmembrane</keyword>
<reference evidence="3" key="1">
    <citation type="submission" date="2018-06" db="EMBL/GenBank/DDBJ databases">
        <authorList>
            <person name="Zhirakovskaya E."/>
        </authorList>
    </citation>
    <scope>NUCLEOTIDE SEQUENCE</scope>
</reference>
<dbReference type="InterPro" id="IPR025196">
    <property type="entry name" value="DUF4126"/>
</dbReference>
<sequence length="188" mass="20154">MLNLFSAFGLAGSAGLNAYIPLLLVALAARFPFNDPLLNLSEPYNILGSWWAIGIIGVLLLIEMTVDKIPAIDTINDAIQTFVRPAAGAILFAANANIVTDINPILALGAGLLIAGGVHTVKGVTRPIVTATTVGTGNWVVSLLEDVVAFFTSILAIFMPILGVLFLVLILFFGLRFYLRRKNRTAFR</sequence>
<feature type="transmembrane region" description="Helical" evidence="1">
    <location>
        <begin position="44"/>
        <end position="62"/>
    </location>
</feature>
<dbReference type="EMBL" id="UOEU01000005">
    <property type="protein sequence ID" value="VAW29792.1"/>
    <property type="molecule type" value="Genomic_DNA"/>
</dbReference>
<proteinExistence type="predicted"/>
<evidence type="ECO:0000313" key="3">
    <source>
        <dbReference type="EMBL" id="VAW29792.1"/>
    </source>
</evidence>
<gene>
    <name evidence="3" type="ORF">MNBD_CHLOROFLEXI01-4354</name>
</gene>
<evidence type="ECO:0000256" key="1">
    <source>
        <dbReference type="SAM" id="Phobius"/>
    </source>
</evidence>
<feature type="domain" description="DUF4126" evidence="2">
    <location>
        <begin position="4"/>
        <end position="178"/>
    </location>
</feature>
<feature type="transmembrane region" description="Helical" evidence="1">
    <location>
        <begin position="148"/>
        <end position="179"/>
    </location>
</feature>
<accession>A0A3B0UTY7</accession>